<sequence>MGLAASYAGHLGLTAWRRKSTLLAVVAGLVLLVLCLQYSIITNKQGVKVEESAVPQQRTLRHHDDDQVVEDGNKGGGNVQFVQSEESVGRIIGEVVLPPEQPSRDEVALRAERNDVHELVGRGSGAETATGQAQQLQYNSYEQQGLYQMGIPYANLDPRKPYIPGRSPLLQQKKVFYSLLLKKGTDVPEHYTIMCFVVSFEAHSFLVLTGLPPPFLYPLAPYPPSSNPHDNLEMVARD</sequence>
<dbReference type="AlphaFoldDB" id="A0A7R9F5V8"/>
<evidence type="ECO:0000256" key="1">
    <source>
        <dbReference type="SAM" id="Phobius"/>
    </source>
</evidence>
<organism evidence="2">
    <name type="scientific">Timema bartmani</name>
    <dbReference type="NCBI Taxonomy" id="61472"/>
    <lineage>
        <taxon>Eukaryota</taxon>
        <taxon>Metazoa</taxon>
        <taxon>Ecdysozoa</taxon>
        <taxon>Arthropoda</taxon>
        <taxon>Hexapoda</taxon>
        <taxon>Insecta</taxon>
        <taxon>Pterygota</taxon>
        <taxon>Neoptera</taxon>
        <taxon>Polyneoptera</taxon>
        <taxon>Phasmatodea</taxon>
        <taxon>Timematodea</taxon>
        <taxon>Timematoidea</taxon>
        <taxon>Timematidae</taxon>
        <taxon>Timema</taxon>
    </lineage>
</organism>
<dbReference type="EMBL" id="OD568957">
    <property type="protein sequence ID" value="CAD7447512.1"/>
    <property type="molecule type" value="Genomic_DNA"/>
</dbReference>
<reference evidence="2" key="1">
    <citation type="submission" date="2020-11" db="EMBL/GenBank/DDBJ databases">
        <authorList>
            <person name="Tran Van P."/>
        </authorList>
    </citation>
    <scope>NUCLEOTIDE SEQUENCE</scope>
</reference>
<evidence type="ECO:0000313" key="2">
    <source>
        <dbReference type="EMBL" id="CAD7447512.1"/>
    </source>
</evidence>
<feature type="transmembrane region" description="Helical" evidence="1">
    <location>
        <begin position="21"/>
        <end position="41"/>
    </location>
</feature>
<gene>
    <name evidence="2" type="ORF">TBIB3V08_LOCUS9824</name>
</gene>
<proteinExistence type="predicted"/>
<name>A0A7R9F5V8_9NEOP</name>
<accession>A0A7R9F5V8</accession>
<protein>
    <submittedName>
        <fullName evidence="2">Uncharacterized protein</fullName>
    </submittedName>
</protein>
<keyword evidence="1" id="KW-0472">Membrane</keyword>
<keyword evidence="1" id="KW-1133">Transmembrane helix</keyword>
<keyword evidence="1" id="KW-0812">Transmembrane</keyword>